<reference evidence="2 3" key="1">
    <citation type="journal article" date="2011" name="PLoS Genet.">
        <title>Genome sequencing and comparative transcriptomics of the model entomopathogenic fungi Metarhizium anisopliae and M. acridum.</title>
        <authorList>
            <person name="Gao Q."/>
            <person name="Jin K."/>
            <person name="Ying S.H."/>
            <person name="Zhang Y."/>
            <person name="Xiao G."/>
            <person name="Shang Y."/>
            <person name="Duan Z."/>
            <person name="Hu X."/>
            <person name="Xie X.Q."/>
            <person name="Zhou G."/>
            <person name="Peng G."/>
            <person name="Luo Z."/>
            <person name="Huang W."/>
            <person name="Wang B."/>
            <person name="Fang W."/>
            <person name="Wang S."/>
            <person name="Zhong Y."/>
            <person name="Ma L.J."/>
            <person name="St Leger R.J."/>
            <person name="Zhao G.P."/>
            <person name="Pei Y."/>
            <person name="Feng M.G."/>
            <person name="Xia Y."/>
            <person name="Wang C."/>
        </authorList>
    </citation>
    <scope>NUCLEOTIDE SEQUENCE [LARGE SCALE GENOMIC DNA]</scope>
    <source>
        <strain evidence="2 3">CQMa 102</strain>
    </source>
</reference>
<protein>
    <submittedName>
        <fullName evidence="2">Uncharacterized protein</fullName>
    </submittedName>
</protein>
<feature type="region of interest" description="Disordered" evidence="1">
    <location>
        <begin position="139"/>
        <end position="161"/>
    </location>
</feature>
<proteinExistence type="predicted"/>
<dbReference type="InParanoid" id="E9E3I8"/>
<accession>E9E3I8</accession>
<keyword evidence="3" id="KW-1185">Reference proteome</keyword>
<dbReference type="AlphaFoldDB" id="E9E3I8"/>
<evidence type="ECO:0000256" key="1">
    <source>
        <dbReference type="SAM" id="MobiDB-lite"/>
    </source>
</evidence>
<gene>
    <name evidence="2" type="ORF">MAC_04436</name>
</gene>
<name>E9E3I8_METAQ</name>
<dbReference type="Proteomes" id="UP000002499">
    <property type="component" value="Unassembled WGS sequence"/>
</dbReference>
<evidence type="ECO:0000313" key="3">
    <source>
        <dbReference type="Proteomes" id="UP000002499"/>
    </source>
</evidence>
<feature type="compositionally biased region" description="Basic and acidic residues" evidence="1">
    <location>
        <begin position="139"/>
        <end position="148"/>
    </location>
</feature>
<evidence type="ECO:0000313" key="2">
    <source>
        <dbReference type="EMBL" id="EFY89581.1"/>
    </source>
</evidence>
<dbReference type="HOGENOM" id="CLU_1845562_0_0_1"/>
<sequence length="161" mass="18308">MCEIQTTIERCPKCKTDTREVEQKHWCQEAKQNGQFRKCKTSMKEKTEITWKPHRSCQVINLGPGPSIGIGNFSSFDADAGIRIGSLSDHEADAIDEAFRNMERHADSLRHIGKDFPSRADFDAFRQFGENMVREGEALSRLGRDIARGHNKKGKGKERMP</sequence>
<dbReference type="EMBL" id="GL698498">
    <property type="protein sequence ID" value="EFY89581.1"/>
    <property type="molecule type" value="Genomic_DNA"/>
</dbReference>
<feature type="compositionally biased region" description="Basic residues" evidence="1">
    <location>
        <begin position="149"/>
        <end position="161"/>
    </location>
</feature>
<dbReference type="OrthoDB" id="4939943at2759"/>
<organism evidence="3">
    <name type="scientific">Metarhizium acridum (strain CQMa 102)</name>
    <dbReference type="NCBI Taxonomy" id="655827"/>
    <lineage>
        <taxon>Eukaryota</taxon>
        <taxon>Fungi</taxon>
        <taxon>Dikarya</taxon>
        <taxon>Ascomycota</taxon>
        <taxon>Pezizomycotina</taxon>
        <taxon>Sordariomycetes</taxon>
        <taxon>Hypocreomycetidae</taxon>
        <taxon>Hypocreales</taxon>
        <taxon>Clavicipitaceae</taxon>
        <taxon>Metarhizium</taxon>
    </lineage>
</organism>